<dbReference type="PATRIC" id="fig|1036673.3.peg.2936"/>
<protein>
    <submittedName>
        <fullName evidence="1">Uncharacterized protein</fullName>
    </submittedName>
</protein>
<dbReference type="HOGENOM" id="CLU_3236996_0_0_9"/>
<proteinExistence type="predicted"/>
<accession>F8FD94</accession>
<dbReference type="AlphaFoldDB" id="F8FD94"/>
<evidence type="ECO:0000313" key="1">
    <source>
        <dbReference type="EMBL" id="AEI41754.1"/>
    </source>
</evidence>
<gene>
    <name evidence="1" type="ordered locus">KNP414_03196</name>
</gene>
<reference evidence="1 2" key="2">
    <citation type="journal article" date="2013" name="Genome Announc.">
        <title>Genome Sequence of Growth-Improving Paenibacillus mucilaginosus Strain KNP414.</title>
        <authorList>
            <person name="Lu J.J."/>
            <person name="Wang J.F."/>
            <person name="Hu X.F."/>
        </authorList>
    </citation>
    <scope>NUCLEOTIDE SEQUENCE [LARGE SCALE GENOMIC DNA]</scope>
    <source>
        <strain evidence="1 2">KNP414</strain>
    </source>
</reference>
<organism evidence="1 2">
    <name type="scientific">Paenibacillus mucilaginosus (strain KNP414)</name>
    <dbReference type="NCBI Taxonomy" id="1036673"/>
    <lineage>
        <taxon>Bacteria</taxon>
        <taxon>Bacillati</taxon>
        <taxon>Bacillota</taxon>
        <taxon>Bacilli</taxon>
        <taxon>Bacillales</taxon>
        <taxon>Paenibacillaceae</taxon>
        <taxon>Paenibacillus</taxon>
    </lineage>
</organism>
<sequence>MSVFHGITVHLIQLWKEFYIQTAKSCLKPSCMQPCVHVFRLLE</sequence>
<reference evidence="2" key="1">
    <citation type="submission" date="2011-06" db="EMBL/GenBank/DDBJ databases">
        <title>Complete genome sequence of Paenibacillus mucilaginosus KNP414.</title>
        <authorList>
            <person name="Wang J."/>
            <person name="Hu S."/>
            <person name="Hu X."/>
            <person name="Zhang B."/>
            <person name="Dong D."/>
            <person name="Zhang S."/>
            <person name="Zhao K."/>
            <person name="Wu D."/>
        </authorList>
    </citation>
    <scope>NUCLEOTIDE SEQUENCE [LARGE SCALE GENOMIC DNA]</scope>
    <source>
        <strain evidence="2">KNP414</strain>
    </source>
</reference>
<evidence type="ECO:0000313" key="2">
    <source>
        <dbReference type="Proteomes" id="UP000006620"/>
    </source>
</evidence>
<dbReference type="EMBL" id="CP002869">
    <property type="protein sequence ID" value="AEI41754.1"/>
    <property type="molecule type" value="Genomic_DNA"/>
</dbReference>
<dbReference type="KEGG" id="pms:KNP414_03196"/>
<dbReference type="Proteomes" id="UP000006620">
    <property type="component" value="Chromosome"/>
</dbReference>
<name>F8FD94_PAEMK</name>